<dbReference type="Gene3D" id="2.10.109.10">
    <property type="entry name" value="Umud Fragment, subunit A"/>
    <property type="match status" value="1"/>
</dbReference>
<evidence type="ECO:0000256" key="1">
    <source>
        <dbReference type="ARBA" id="ARBA00004434"/>
    </source>
</evidence>
<evidence type="ECO:0000313" key="16">
    <source>
        <dbReference type="Proteomes" id="UP001056384"/>
    </source>
</evidence>
<keyword evidence="6 12" id="KW-0378">Hydrolase</keyword>
<feature type="region of interest" description="Disordered" evidence="13">
    <location>
        <begin position="194"/>
        <end position="214"/>
    </location>
</feature>
<evidence type="ECO:0000256" key="10">
    <source>
        <dbReference type="ARBA" id="ARBA00047037"/>
    </source>
</evidence>
<evidence type="ECO:0000256" key="4">
    <source>
        <dbReference type="ARBA" id="ARBA00022692"/>
    </source>
</evidence>
<dbReference type="PANTHER" id="PTHR46041">
    <property type="entry name" value="MITOCHONDRIAL INNER MEMBRANE PROTEASE SUBUNIT 2"/>
    <property type="match status" value="1"/>
</dbReference>
<proteinExistence type="inferred from homology"/>
<evidence type="ECO:0000256" key="2">
    <source>
        <dbReference type="ARBA" id="ARBA00007066"/>
    </source>
</evidence>
<evidence type="ECO:0000256" key="8">
    <source>
        <dbReference type="ARBA" id="ARBA00023128"/>
    </source>
</evidence>
<dbReference type="Pfam" id="PF10502">
    <property type="entry name" value="Peptidase_S26"/>
    <property type="match status" value="1"/>
</dbReference>
<dbReference type="PROSITE" id="PS00501">
    <property type="entry name" value="SPASE_I_1"/>
    <property type="match status" value="1"/>
</dbReference>
<evidence type="ECO:0000256" key="13">
    <source>
        <dbReference type="SAM" id="MobiDB-lite"/>
    </source>
</evidence>
<dbReference type="Proteomes" id="UP001056384">
    <property type="component" value="Chromosome 2"/>
</dbReference>
<keyword evidence="3 12" id="KW-0645">Protease</keyword>
<dbReference type="InterPro" id="IPR037730">
    <property type="entry name" value="IMP2"/>
</dbReference>
<dbReference type="EMBL" id="CP099419">
    <property type="protein sequence ID" value="USW50083.1"/>
    <property type="molecule type" value="Genomic_DNA"/>
</dbReference>
<keyword evidence="8 12" id="KW-0496">Mitochondrion</keyword>
<feature type="active site" evidence="11">
    <location>
        <position position="41"/>
    </location>
</feature>
<organism evidence="15 16">
    <name type="scientific">Septoria linicola</name>
    <dbReference type="NCBI Taxonomy" id="215465"/>
    <lineage>
        <taxon>Eukaryota</taxon>
        <taxon>Fungi</taxon>
        <taxon>Dikarya</taxon>
        <taxon>Ascomycota</taxon>
        <taxon>Pezizomycotina</taxon>
        <taxon>Dothideomycetes</taxon>
        <taxon>Dothideomycetidae</taxon>
        <taxon>Mycosphaerellales</taxon>
        <taxon>Mycosphaerellaceae</taxon>
        <taxon>Septoria</taxon>
    </lineage>
</organism>
<dbReference type="InterPro" id="IPR019756">
    <property type="entry name" value="Pept_S26A_signal_pept_1_Ser-AS"/>
</dbReference>
<dbReference type="GO" id="GO:0004252">
    <property type="term" value="F:serine-type endopeptidase activity"/>
    <property type="evidence" value="ECO:0007669"/>
    <property type="project" value="InterPro"/>
</dbReference>
<dbReference type="CDD" id="cd06530">
    <property type="entry name" value="S26_SPase_I"/>
    <property type="match status" value="1"/>
</dbReference>
<dbReference type="InterPro" id="IPR036286">
    <property type="entry name" value="LexA/Signal_pep-like_sf"/>
</dbReference>
<dbReference type="InterPro" id="IPR019757">
    <property type="entry name" value="Pept_S26A_signal_pept_1_Lys-AS"/>
</dbReference>
<gene>
    <name evidence="15" type="ORF">Slin15195_G034020</name>
</gene>
<feature type="domain" description="Peptidase S26" evidence="14">
    <location>
        <begin position="19"/>
        <end position="174"/>
    </location>
</feature>
<evidence type="ECO:0000256" key="12">
    <source>
        <dbReference type="RuleBase" id="RU362041"/>
    </source>
</evidence>
<dbReference type="GO" id="GO:0006465">
    <property type="term" value="P:signal peptide processing"/>
    <property type="evidence" value="ECO:0007669"/>
    <property type="project" value="InterPro"/>
</dbReference>
<name>A0A9Q9APZ1_9PEZI</name>
<evidence type="ECO:0000313" key="15">
    <source>
        <dbReference type="EMBL" id="USW50083.1"/>
    </source>
</evidence>
<evidence type="ECO:0000256" key="3">
    <source>
        <dbReference type="ARBA" id="ARBA00022670"/>
    </source>
</evidence>
<keyword evidence="7" id="KW-1133">Transmembrane helix</keyword>
<dbReference type="EC" id="3.4.21.-" evidence="12"/>
<protein>
    <recommendedName>
        <fullName evidence="12">Mitochondrial inner membrane protease subunit</fullName>
        <ecNumber evidence="12">3.4.21.-</ecNumber>
    </recommendedName>
</protein>
<feature type="active site" evidence="11">
    <location>
        <position position="90"/>
    </location>
</feature>
<dbReference type="GO" id="GO:0042720">
    <property type="term" value="C:mitochondrial inner membrane peptidase complex"/>
    <property type="evidence" value="ECO:0007669"/>
    <property type="project" value="InterPro"/>
</dbReference>
<keyword evidence="16" id="KW-1185">Reference proteome</keyword>
<accession>A0A9Q9APZ1</accession>
<dbReference type="SUPFAM" id="SSF51306">
    <property type="entry name" value="LexA/Signal peptidase"/>
    <property type="match status" value="1"/>
</dbReference>
<dbReference type="PANTHER" id="PTHR46041:SF2">
    <property type="entry name" value="MITOCHONDRIAL INNER MEMBRANE PROTEASE SUBUNIT 2"/>
    <property type="match status" value="1"/>
</dbReference>
<dbReference type="InterPro" id="IPR019533">
    <property type="entry name" value="Peptidase_S26"/>
</dbReference>
<reference evidence="15" key="1">
    <citation type="submission" date="2022-06" db="EMBL/GenBank/DDBJ databases">
        <title>Complete genome sequences of two strains of the flax pathogen Septoria linicola.</title>
        <authorList>
            <person name="Lapalu N."/>
            <person name="Simon A."/>
            <person name="Demenou B."/>
            <person name="Paumier D."/>
            <person name="Guillot M.-P."/>
            <person name="Gout L."/>
            <person name="Valade R."/>
        </authorList>
    </citation>
    <scope>NUCLEOTIDE SEQUENCE</scope>
    <source>
        <strain evidence="15">SE15195</strain>
    </source>
</reference>
<comment type="subunit">
    <text evidence="10">Component of the signal peptidase complex (SPC) composed of a catalytic subunit SEC11 and three accessory subunits SPC1, SPC2 and SPC3. The complex induces a local thinning of the ER membrane which is used to measure the length of the signal peptide (SP) h-region of protein substrates. This ensures the selectivity of the complex towards h-regions shorter than 18-20 amino acids. SPC associates with the translocon complex.</text>
</comment>
<dbReference type="InterPro" id="IPR000223">
    <property type="entry name" value="Pept_S26A_signal_pept_1"/>
</dbReference>
<dbReference type="PRINTS" id="PR00727">
    <property type="entry name" value="LEADERPTASE"/>
</dbReference>
<keyword evidence="4" id="KW-0812">Transmembrane</keyword>
<evidence type="ECO:0000256" key="7">
    <source>
        <dbReference type="ARBA" id="ARBA00022989"/>
    </source>
</evidence>
<dbReference type="AlphaFoldDB" id="A0A9Q9APZ1"/>
<evidence type="ECO:0000256" key="11">
    <source>
        <dbReference type="PIRSR" id="PIRSR600223-1"/>
    </source>
</evidence>
<keyword evidence="9" id="KW-0472">Membrane</keyword>
<comment type="subcellular location">
    <subcellularLocation>
        <location evidence="1">Mitochondrion inner membrane</location>
        <topology evidence="1">Single-pass membrane protein</topology>
    </subcellularLocation>
</comment>
<keyword evidence="5 12" id="KW-0999">Mitochondrion inner membrane</keyword>
<evidence type="ECO:0000256" key="5">
    <source>
        <dbReference type="ARBA" id="ARBA00022792"/>
    </source>
</evidence>
<evidence type="ECO:0000256" key="6">
    <source>
        <dbReference type="ARBA" id="ARBA00022801"/>
    </source>
</evidence>
<evidence type="ECO:0000256" key="9">
    <source>
        <dbReference type="ARBA" id="ARBA00023136"/>
    </source>
</evidence>
<evidence type="ECO:0000259" key="14">
    <source>
        <dbReference type="Pfam" id="PF10502"/>
    </source>
</evidence>
<comment type="similarity">
    <text evidence="2">Belongs to the peptidase S26 family. IMP2 subfamily.</text>
</comment>
<sequence>MASSSWKHKVKYMLLPAQITICGIIFLNDSFLEVLAVTGASMQPTLSPSYRIDGARDFVLWNKRDPARNLQRGDVVLFHAPHKPDSLSVKRVVALGGDTVLLDTRRRPEDVMNGVVNEAAKKWDIQFYRNKGRVQVPENHVWVEGDNWRSSNDSNAYGPISRGLILGKARCLVWPMQQFGNEPWEQWPGRRTKVVPAPQQRKVDGAEASYWNPQ</sequence>
<dbReference type="GO" id="GO:0006627">
    <property type="term" value="P:protein processing involved in protein targeting to mitochondrion"/>
    <property type="evidence" value="ECO:0007669"/>
    <property type="project" value="InterPro"/>
</dbReference>
<dbReference type="NCBIfam" id="TIGR02227">
    <property type="entry name" value="sigpep_I_bact"/>
    <property type="match status" value="1"/>
</dbReference>
<dbReference type="PROSITE" id="PS00760">
    <property type="entry name" value="SPASE_I_2"/>
    <property type="match status" value="1"/>
</dbReference>